<dbReference type="OrthoDB" id="10267950at2759"/>
<dbReference type="Proteomes" id="UP000800093">
    <property type="component" value="Unassembled WGS sequence"/>
</dbReference>
<dbReference type="PANTHER" id="PTHR38420">
    <property type="entry name" value="AP-4-A PHOSPHORYLASE II"/>
    <property type="match status" value="1"/>
</dbReference>
<evidence type="ECO:0000259" key="1">
    <source>
        <dbReference type="Pfam" id="PF09830"/>
    </source>
</evidence>
<dbReference type="InterPro" id="IPR043171">
    <property type="entry name" value="Ap4A_phos1/2-like"/>
</dbReference>
<accession>A0A9P4TR44</accession>
<comment type="caution">
    <text evidence="3">The sequence shown here is derived from an EMBL/GenBank/DDBJ whole genome shotgun (WGS) entry which is preliminary data.</text>
</comment>
<evidence type="ECO:0000313" key="3">
    <source>
        <dbReference type="EMBL" id="KAF2270218.1"/>
    </source>
</evidence>
<dbReference type="Pfam" id="PF09830">
    <property type="entry name" value="ATP_transf"/>
    <property type="match status" value="1"/>
</dbReference>
<dbReference type="GO" id="GO:0003877">
    <property type="term" value="F:ATP:ADP adenylyltransferase activity"/>
    <property type="evidence" value="ECO:0007669"/>
    <property type="project" value="InterPro"/>
</dbReference>
<dbReference type="AlphaFoldDB" id="A0A9P4TR44"/>
<proteinExistence type="predicted"/>
<dbReference type="InterPro" id="IPR045759">
    <property type="entry name" value="Ap4A_phos1/2_N"/>
</dbReference>
<name>A0A9P4TR44_9PLEO</name>
<feature type="domain" description="Ap4A phosphorylase 1/2 N-terminal" evidence="2">
    <location>
        <begin position="68"/>
        <end position="157"/>
    </location>
</feature>
<evidence type="ECO:0000259" key="2">
    <source>
        <dbReference type="Pfam" id="PF19327"/>
    </source>
</evidence>
<gene>
    <name evidence="3" type="ORF">CC78DRAFT_195667</name>
</gene>
<dbReference type="Pfam" id="PF19327">
    <property type="entry name" value="Ap4A_phos_N"/>
    <property type="match status" value="1"/>
</dbReference>
<dbReference type="EMBL" id="ML986580">
    <property type="protein sequence ID" value="KAF2270218.1"/>
    <property type="molecule type" value="Genomic_DNA"/>
</dbReference>
<dbReference type="InterPro" id="IPR019200">
    <property type="entry name" value="ATP_adenylylTrfase_C"/>
</dbReference>
<organism evidence="3 4">
    <name type="scientific">Lojkania enalia</name>
    <dbReference type="NCBI Taxonomy" id="147567"/>
    <lineage>
        <taxon>Eukaryota</taxon>
        <taxon>Fungi</taxon>
        <taxon>Dikarya</taxon>
        <taxon>Ascomycota</taxon>
        <taxon>Pezizomycotina</taxon>
        <taxon>Dothideomycetes</taxon>
        <taxon>Pleosporomycetidae</taxon>
        <taxon>Pleosporales</taxon>
        <taxon>Pleosporales incertae sedis</taxon>
        <taxon>Lojkania</taxon>
    </lineage>
</organism>
<keyword evidence="4" id="KW-1185">Reference proteome</keyword>
<evidence type="ECO:0008006" key="5">
    <source>
        <dbReference type="Google" id="ProtNLM"/>
    </source>
</evidence>
<evidence type="ECO:0000313" key="4">
    <source>
        <dbReference type="Proteomes" id="UP000800093"/>
    </source>
</evidence>
<sequence length="289" mass="33354">MISKENENDLETRAITQFDALVKKGEIFWEPTEEIRVQQEPFDIYFRVSPITTSKPYNPHNPSRRPGFQDDDPDFTLCTIAPNHKLILNKYCWLRPQLILHTLDFQSQRDLLTNADFEASCVVLQQIGDRYMVIFNGGPEAGSSVAHKHLQIFPRPEWETVGDEIASHNAPHKKLPFYYRLSLLQKMLSIKEIHDLYQKMCTELSIENNVAHSVVLTDSWLMVIPRKTANIQGNIPDAPMQGGANAMLGMEWLKTKEQFENWIVYGPMRAVAEFGIRDEEYERKDSNDG</sequence>
<dbReference type="InterPro" id="IPR036265">
    <property type="entry name" value="HIT-like_sf"/>
</dbReference>
<dbReference type="Gene3D" id="3.30.428.70">
    <property type="match status" value="1"/>
</dbReference>
<reference evidence="4" key="1">
    <citation type="journal article" date="2020" name="Stud. Mycol.">
        <title>101 Dothideomycetes genomes: A test case for predicting lifestyles and emergence of pathogens.</title>
        <authorList>
            <person name="Haridas S."/>
            <person name="Albert R."/>
            <person name="Binder M."/>
            <person name="Bloem J."/>
            <person name="LaButti K."/>
            <person name="Salamov A."/>
            <person name="Andreopoulos B."/>
            <person name="Baker S."/>
            <person name="Barry K."/>
            <person name="Bills G."/>
            <person name="Bluhm B."/>
            <person name="Cannon C."/>
            <person name="Castanera R."/>
            <person name="Culley D."/>
            <person name="Daum C."/>
            <person name="Ezra D."/>
            <person name="Gonzalez J."/>
            <person name="Henrissat B."/>
            <person name="Kuo A."/>
            <person name="Liang C."/>
            <person name="Lipzen A."/>
            <person name="Lutzoni F."/>
            <person name="Magnuson J."/>
            <person name="Mondo S."/>
            <person name="Nolan M."/>
            <person name="Ohm R."/>
            <person name="Pangilinan J."/>
            <person name="Park H.-J."/>
            <person name="Ramirez L."/>
            <person name="Alfaro M."/>
            <person name="Sun H."/>
            <person name="Tritt A."/>
            <person name="Yoshinaga Y."/>
            <person name="Zwiers L.-H."/>
            <person name="Turgeon B."/>
            <person name="Goodwin S."/>
            <person name="Spatafora J."/>
            <person name="Crous P."/>
            <person name="Grigoriev I."/>
        </authorList>
    </citation>
    <scope>NUCLEOTIDE SEQUENCE [LARGE SCALE GENOMIC DNA]</scope>
    <source>
        <strain evidence="4">CBS 304.66</strain>
    </source>
</reference>
<dbReference type="InterPro" id="IPR009163">
    <property type="entry name" value="Ap4A_phos1/2"/>
</dbReference>
<dbReference type="GO" id="GO:0009117">
    <property type="term" value="P:nucleotide metabolic process"/>
    <property type="evidence" value="ECO:0007669"/>
    <property type="project" value="InterPro"/>
</dbReference>
<dbReference type="SUPFAM" id="SSF54197">
    <property type="entry name" value="HIT-like"/>
    <property type="match status" value="1"/>
</dbReference>
<dbReference type="PANTHER" id="PTHR38420:SF1">
    <property type="entry name" value="PUTATIVE (AFU_ORTHOLOGUE AFUA_5G14690)-RELATED"/>
    <property type="match status" value="1"/>
</dbReference>
<feature type="domain" description="ATP adenylyltransferase C-terminal" evidence="1">
    <location>
        <begin position="173"/>
        <end position="276"/>
    </location>
</feature>
<protein>
    <recommendedName>
        <fullName evidence="5">ATP adenylyltransferase</fullName>
    </recommendedName>
</protein>
<dbReference type="GO" id="GO:0005524">
    <property type="term" value="F:ATP binding"/>
    <property type="evidence" value="ECO:0007669"/>
    <property type="project" value="InterPro"/>
</dbReference>